<evidence type="ECO:0000256" key="1">
    <source>
        <dbReference type="ARBA" id="ARBA00006442"/>
    </source>
</evidence>
<organism evidence="6 7">
    <name type="scientific">Cordyceps javanica</name>
    <dbReference type="NCBI Taxonomy" id="43265"/>
    <lineage>
        <taxon>Eukaryota</taxon>
        <taxon>Fungi</taxon>
        <taxon>Dikarya</taxon>
        <taxon>Ascomycota</taxon>
        <taxon>Pezizomycotina</taxon>
        <taxon>Sordariomycetes</taxon>
        <taxon>Hypocreomycetidae</taxon>
        <taxon>Hypocreales</taxon>
        <taxon>Cordycipitaceae</taxon>
        <taxon>Cordyceps</taxon>
    </lineage>
</organism>
<comment type="similarity">
    <text evidence="1">Belongs to the FAD-dependent oxidoreductase family.</text>
</comment>
<dbReference type="PANTHER" id="PTHR43735">
    <property type="entry name" value="APOPTOSIS-INDUCING FACTOR 1"/>
    <property type="match status" value="1"/>
</dbReference>
<evidence type="ECO:0000256" key="4">
    <source>
        <dbReference type="ARBA" id="ARBA00023002"/>
    </source>
</evidence>
<dbReference type="Proteomes" id="UP000315783">
    <property type="component" value="Unassembled WGS sequence"/>
</dbReference>
<proteinExistence type="inferred from homology"/>
<dbReference type="SUPFAM" id="SSF51905">
    <property type="entry name" value="FAD/NAD(P)-binding domain"/>
    <property type="match status" value="2"/>
</dbReference>
<dbReference type="GO" id="GO:0004174">
    <property type="term" value="F:electron-transferring-flavoprotein dehydrogenase activity"/>
    <property type="evidence" value="ECO:0007669"/>
    <property type="project" value="TreeGrafter"/>
</dbReference>
<feature type="domain" description="FAD/NAD(P)-binding" evidence="5">
    <location>
        <begin position="3"/>
        <end position="315"/>
    </location>
</feature>
<keyword evidence="4" id="KW-0560">Oxidoreductase</keyword>
<dbReference type="STRING" id="43265.A0A545VBG0"/>
<evidence type="ECO:0000313" key="6">
    <source>
        <dbReference type="EMBL" id="TQV99072.1"/>
    </source>
</evidence>
<protein>
    <submittedName>
        <fullName evidence="6">Apoptosis-inducing factor</fullName>
    </submittedName>
</protein>
<dbReference type="GO" id="GO:0050660">
    <property type="term" value="F:flavin adenine dinucleotide binding"/>
    <property type="evidence" value="ECO:0007669"/>
    <property type="project" value="TreeGrafter"/>
</dbReference>
<sequence>MKTIVILGSGVAAAAVIRQTMKSTVLPRRDTRMVVVSPSTHFVWPIAMPRAIVPGQFADDKFMFALQPTFAEYPADKFEFVLGTASALDPDAKTIQVALNNDADGSGSSDTPRTVAYDVLVIATGAASRDDMPWKPLATTESTVAKLRSVQAQVRDAETIVVAGGGITGVEAVGELGYEYARTGRKQVYFVHDGALPLSASALPSVRKQTRAEIEKLKVKIIPNTKVTRVTAAGGTADTVLELTAADGRKTMLTTQAYVPALGVRPNTAFVPARLLDDGGYVRQTETLQAEGYDAVFTIGDAGSLEANKASAADAQARHLIAALPLYLDGRPLPAYKPASKDMFGITIGRSRATGQVGSFKIFSILIWYLKGRFLGTDYADHIASGKRTLTTKFE</sequence>
<reference evidence="6 7" key="1">
    <citation type="journal article" date="2019" name="Appl. Microbiol. Biotechnol.">
        <title>Genome sequence of Isaria javanica and comparative genome analysis insights into family S53 peptidase evolution in fungal entomopathogens.</title>
        <authorList>
            <person name="Lin R."/>
            <person name="Zhang X."/>
            <person name="Xin B."/>
            <person name="Zou M."/>
            <person name="Gao Y."/>
            <person name="Qin F."/>
            <person name="Hu Q."/>
            <person name="Xie B."/>
            <person name="Cheng X."/>
        </authorList>
    </citation>
    <scope>NUCLEOTIDE SEQUENCE [LARGE SCALE GENOMIC DNA]</scope>
    <source>
        <strain evidence="6 7">IJ1G</strain>
    </source>
</reference>
<dbReference type="GO" id="GO:0005737">
    <property type="term" value="C:cytoplasm"/>
    <property type="evidence" value="ECO:0007669"/>
    <property type="project" value="TreeGrafter"/>
</dbReference>
<evidence type="ECO:0000256" key="3">
    <source>
        <dbReference type="ARBA" id="ARBA00022827"/>
    </source>
</evidence>
<accession>A0A545VBG0</accession>
<keyword evidence="2" id="KW-0285">Flavoprotein</keyword>
<name>A0A545VBG0_9HYPO</name>
<dbReference type="PANTHER" id="PTHR43735:SF3">
    <property type="entry name" value="FERROPTOSIS SUPPRESSOR PROTEIN 1"/>
    <property type="match status" value="1"/>
</dbReference>
<dbReference type="InterPro" id="IPR036188">
    <property type="entry name" value="FAD/NAD-bd_sf"/>
</dbReference>
<dbReference type="PRINTS" id="PR00411">
    <property type="entry name" value="PNDRDTASEI"/>
</dbReference>
<evidence type="ECO:0000256" key="2">
    <source>
        <dbReference type="ARBA" id="ARBA00022630"/>
    </source>
</evidence>
<dbReference type="Gene3D" id="3.50.50.100">
    <property type="match status" value="1"/>
</dbReference>
<comment type="caution">
    <text evidence="6">The sequence shown here is derived from an EMBL/GenBank/DDBJ whole genome shotgun (WGS) entry which is preliminary data.</text>
</comment>
<dbReference type="OrthoDB" id="202203at2759"/>
<dbReference type="AlphaFoldDB" id="A0A545VBG0"/>
<dbReference type="Pfam" id="PF07992">
    <property type="entry name" value="Pyr_redox_2"/>
    <property type="match status" value="1"/>
</dbReference>
<evidence type="ECO:0000313" key="7">
    <source>
        <dbReference type="Proteomes" id="UP000315783"/>
    </source>
</evidence>
<dbReference type="InterPro" id="IPR023753">
    <property type="entry name" value="FAD/NAD-binding_dom"/>
</dbReference>
<keyword evidence="3" id="KW-0274">FAD</keyword>
<evidence type="ECO:0000259" key="5">
    <source>
        <dbReference type="Pfam" id="PF07992"/>
    </source>
</evidence>
<gene>
    <name evidence="6" type="ORF">IF1G_01287</name>
</gene>
<dbReference type="EMBL" id="SPUK01000002">
    <property type="protein sequence ID" value="TQV99072.1"/>
    <property type="molecule type" value="Genomic_DNA"/>
</dbReference>
<keyword evidence="7" id="KW-1185">Reference proteome</keyword>
<dbReference type="PRINTS" id="PR00368">
    <property type="entry name" value="FADPNR"/>
</dbReference>